<dbReference type="EMBL" id="JAPDRL010000038">
    <property type="protein sequence ID" value="KAJ9664283.1"/>
    <property type="molecule type" value="Genomic_DNA"/>
</dbReference>
<sequence>MEGYTPSTDYNAQFPSQMNPKDYASPTAQPVISVDEDEAFGFGGLHVQSADELVFDEFPLVPHGSVGWSAQPVAPAAPLYTIPANPYGSATAASGYNTDWTFGYHQDVAYGSAPFTGPASNWDVNTPLNVASAPVDHHPGWTNDSFLPEHFQRNPQPSVNTASFIPFESTRSLPQSYTLAAQGVQHNHLPTLPQFVPSGYLSFAQNPEPGHFDTAPQYMPQEGPFVDQGFETTSMNTVPTPAWPQEYLSMGHTLPPPTSFTAEPLEYSLSYGSDTTWTDQYTSPESYGVSPDAAPAFGFETPQGSPGEAGYMPQATATERRASKDALLLRLKREGKSYKQIKEEGAFRETESTLRGRLRNLVKPKEKRVRKPIWTTKDLELLKRGARRYHNGKRQSNDDSEDSGDDAEINEKKVAWRLVAEYIELNGGSYQFGNTTCKKKWCAIMKR</sequence>
<evidence type="ECO:0000256" key="1">
    <source>
        <dbReference type="SAM" id="MobiDB-lite"/>
    </source>
</evidence>
<protein>
    <recommendedName>
        <fullName evidence="4">Myb-like domain-containing protein</fullName>
    </recommendedName>
</protein>
<comment type="caution">
    <text evidence="2">The sequence shown here is derived from an EMBL/GenBank/DDBJ whole genome shotgun (WGS) entry which is preliminary data.</text>
</comment>
<evidence type="ECO:0000313" key="2">
    <source>
        <dbReference type="EMBL" id="KAJ9664283.1"/>
    </source>
</evidence>
<keyword evidence="3" id="KW-1185">Reference proteome</keyword>
<dbReference type="Proteomes" id="UP001172684">
    <property type="component" value="Unassembled WGS sequence"/>
</dbReference>
<gene>
    <name evidence="2" type="ORF">H2201_005275</name>
</gene>
<feature type="region of interest" description="Disordered" evidence="1">
    <location>
        <begin position="1"/>
        <end position="27"/>
    </location>
</feature>
<organism evidence="2 3">
    <name type="scientific">Coniosporium apollinis</name>
    <dbReference type="NCBI Taxonomy" id="61459"/>
    <lineage>
        <taxon>Eukaryota</taxon>
        <taxon>Fungi</taxon>
        <taxon>Dikarya</taxon>
        <taxon>Ascomycota</taxon>
        <taxon>Pezizomycotina</taxon>
        <taxon>Dothideomycetes</taxon>
        <taxon>Dothideomycetes incertae sedis</taxon>
        <taxon>Coniosporium</taxon>
    </lineage>
</organism>
<reference evidence="2" key="1">
    <citation type="submission" date="2022-10" db="EMBL/GenBank/DDBJ databases">
        <title>Culturing micro-colonial fungi from biological soil crusts in the Mojave desert and describing Neophaeococcomyces mojavensis, and introducing the new genera and species Taxawa tesnikishii.</title>
        <authorList>
            <person name="Kurbessoian T."/>
            <person name="Stajich J.E."/>
        </authorList>
    </citation>
    <scope>NUCLEOTIDE SEQUENCE</scope>
    <source>
        <strain evidence="2">TK_1</strain>
    </source>
</reference>
<evidence type="ECO:0000313" key="3">
    <source>
        <dbReference type="Proteomes" id="UP001172684"/>
    </source>
</evidence>
<proteinExistence type="predicted"/>
<evidence type="ECO:0008006" key="4">
    <source>
        <dbReference type="Google" id="ProtNLM"/>
    </source>
</evidence>
<feature type="region of interest" description="Disordered" evidence="1">
    <location>
        <begin position="385"/>
        <end position="407"/>
    </location>
</feature>
<accession>A0ABQ9NR58</accession>
<name>A0ABQ9NR58_9PEZI</name>
<feature type="compositionally biased region" description="Acidic residues" evidence="1">
    <location>
        <begin position="398"/>
        <end position="407"/>
    </location>
</feature>
<feature type="compositionally biased region" description="Polar residues" evidence="1">
    <location>
        <begin position="1"/>
        <end position="19"/>
    </location>
</feature>